<evidence type="ECO:0000256" key="4">
    <source>
        <dbReference type="ARBA" id="ARBA00023002"/>
    </source>
</evidence>
<dbReference type="Gene3D" id="3.50.50.60">
    <property type="entry name" value="FAD/NAD(P)-binding domain"/>
    <property type="match status" value="1"/>
</dbReference>
<evidence type="ECO:0000256" key="3">
    <source>
        <dbReference type="ARBA" id="ARBA00022827"/>
    </source>
</evidence>
<dbReference type="OrthoDB" id="9813348at2"/>
<name>A0A5M8FTD7_9GAMM</name>
<dbReference type="EMBL" id="VWXX01000003">
    <property type="protein sequence ID" value="KAA6187072.1"/>
    <property type="molecule type" value="Genomic_DNA"/>
</dbReference>
<dbReference type="InterPro" id="IPR003953">
    <property type="entry name" value="FAD-dep_OxRdtase_2_FAD-bd"/>
</dbReference>
<dbReference type="InterPro" id="IPR012831">
    <property type="entry name" value="CobZ"/>
</dbReference>
<evidence type="ECO:0000313" key="7">
    <source>
        <dbReference type="Proteomes" id="UP000322981"/>
    </source>
</evidence>
<dbReference type="InterPro" id="IPR036188">
    <property type="entry name" value="FAD/NAD-bd_sf"/>
</dbReference>
<dbReference type="NCBIfam" id="NF006130">
    <property type="entry name" value="PRK08274.1"/>
    <property type="match status" value="1"/>
</dbReference>
<organism evidence="6 7">
    <name type="scientific">Thiohalocapsa marina</name>
    <dbReference type="NCBI Taxonomy" id="424902"/>
    <lineage>
        <taxon>Bacteria</taxon>
        <taxon>Pseudomonadati</taxon>
        <taxon>Pseudomonadota</taxon>
        <taxon>Gammaproteobacteria</taxon>
        <taxon>Chromatiales</taxon>
        <taxon>Chromatiaceae</taxon>
        <taxon>Thiohalocapsa</taxon>
    </lineage>
</organism>
<dbReference type="Proteomes" id="UP000322981">
    <property type="component" value="Unassembled WGS sequence"/>
</dbReference>
<evidence type="ECO:0000256" key="2">
    <source>
        <dbReference type="ARBA" id="ARBA00022630"/>
    </source>
</evidence>
<evidence type="ECO:0000259" key="5">
    <source>
        <dbReference type="Pfam" id="PF00890"/>
    </source>
</evidence>
<dbReference type="SUPFAM" id="SSF51905">
    <property type="entry name" value="FAD/NAD(P)-binding domain"/>
    <property type="match status" value="1"/>
</dbReference>
<proteinExistence type="predicted"/>
<reference evidence="6 7" key="1">
    <citation type="submission" date="2019-09" db="EMBL/GenBank/DDBJ databases">
        <title>Whole-genome sequence of the purple sulfur bacterium Thiohalocapsa marina DSM 19078.</title>
        <authorList>
            <person name="Kyndt J.A."/>
            <person name="Meyer T.E."/>
        </authorList>
    </citation>
    <scope>NUCLEOTIDE SEQUENCE [LARGE SCALE GENOMIC DNA]</scope>
    <source>
        <strain evidence="6 7">DSM 19078</strain>
    </source>
</reference>
<dbReference type="PANTHER" id="PTHR43400:SF7">
    <property type="entry name" value="FAD-DEPENDENT OXIDOREDUCTASE 2 FAD BINDING DOMAIN-CONTAINING PROTEIN"/>
    <property type="match status" value="1"/>
</dbReference>
<dbReference type="GO" id="GO:0016491">
    <property type="term" value="F:oxidoreductase activity"/>
    <property type="evidence" value="ECO:0007669"/>
    <property type="project" value="UniProtKB-KW"/>
</dbReference>
<dbReference type="InterPro" id="IPR050315">
    <property type="entry name" value="FAD-oxidoreductase_2"/>
</dbReference>
<dbReference type="NCBIfam" id="TIGR02485">
    <property type="entry name" value="CobZ_N-term"/>
    <property type="match status" value="1"/>
</dbReference>
<keyword evidence="4" id="KW-0560">Oxidoreductase</keyword>
<dbReference type="Pfam" id="PF00890">
    <property type="entry name" value="FAD_binding_2"/>
    <property type="match status" value="1"/>
</dbReference>
<accession>A0A5M8FTD7</accession>
<evidence type="ECO:0000313" key="6">
    <source>
        <dbReference type="EMBL" id="KAA6187072.1"/>
    </source>
</evidence>
<dbReference type="PANTHER" id="PTHR43400">
    <property type="entry name" value="FUMARATE REDUCTASE"/>
    <property type="match status" value="1"/>
</dbReference>
<comment type="cofactor">
    <cofactor evidence="1">
        <name>FAD</name>
        <dbReference type="ChEBI" id="CHEBI:57692"/>
    </cofactor>
</comment>
<keyword evidence="7" id="KW-1185">Reference proteome</keyword>
<dbReference type="Gene3D" id="3.90.700.10">
    <property type="entry name" value="Succinate dehydrogenase/fumarate reductase flavoprotein, catalytic domain"/>
    <property type="match status" value="1"/>
</dbReference>
<gene>
    <name evidence="6" type="primary">tcuA</name>
    <name evidence="6" type="ORF">F2Q65_03320</name>
</gene>
<feature type="domain" description="FAD-dependent oxidoreductase 2 FAD-binding" evidence="5">
    <location>
        <begin position="19"/>
        <end position="452"/>
    </location>
</feature>
<keyword evidence="3" id="KW-0274">FAD</keyword>
<dbReference type="InterPro" id="IPR027477">
    <property type="entry name" value="Succ_DH/fumarate_Rdtase_cat_sf"/>
</dbReference>
<sequence length="487" mass="50851">MGAPGATAAAGHDLPEQPDVLVVGGGTAALCAAIAARRGGAGVLLLEQAPRWLRGGNTRHSRNLRIRHEVPTPLSPGCYDRDEFCADLQRATGGSADAALARLLVEHSARSTDWLAAAGVQFQPVASGVLPRSRKTAFLLGGGTAMLNRLYAAAEALGVDIRYSCGVTDLKLERGRLAWVDCASASASTSTSTSTRASERTRLRPRAVVVCCGGAQANRAWLRSRWGDAADGFINRGTPHATGEVLHCLLRDGVRAAGDPDGAYLVAVDARSPADDGGIVTRVRCMPAGIVVDGTGRRIHDEGGDTASTRYALWGRRLADCPGQIAHVILDGQGLRGAPPSLYPPLLADDVDALAAALSIPRAALEKTLAEYNAAVRPPAAGDEDVAGWHTEGLTPPKSRHALPLTEPPFGAYPMRPGITFTYHGVAVDADTRVRLEDGGVVENLFAAGMIMAPNLMPRGYLSGLAMSIGVVFGRLAGEEAARHVVG</sequence>
<evidence type="ECO:0000256" key="1">
    <source>
        <dbReference type="ARBA" id="ARBA00001974"/>
    </source>
</evidence>
<dbReference type="AlphaFoldDB" id="A0A5M8FTD7"/>
<dbReference type="SUPFAM" id="SSF56425">
    <property type="entry name" value="Succinate dehydrogenase/fumarate reductase flavoprotein, catalytic domain"/>
    <property type="match status" value="1"/>
</dbReference>
<protein>
    <submittedName>
        <fullName evidence="6">FAD-dependent tricarballylate dehydrogenase TcuA</fullName>
    </submittedName>
</protein>
<comment type="caution">
    <text evidence="6">The sequence shown here is derived from an EMBL/GenBank/DDBJ whole genome shotgun (WGS) entry which is preliminary data.</text>
</comment>
<keyword evidence="2" id="KW-0285">Flavoprotein</keyword>